<accession>A0ABR8S3M5</accession>
<proteinExistence type="predicted"/>
<keyword evidence="3" id="KW-1185">Reference proteome</keyword>
<name>A0ABR8S3M5_9MICO</name>
<reference evidence="2 3" key="1">
    <citation type="submission" date="2020-08" db="EMBL/GenBank/DDBJ databases">
        <title>A Genomic Blueprint of the Chicken Gut Microbiome.</title>
        <authorList>
            <person name="Gilroy R."/>
            <person name="Ravi A."/>
            <person name="Getino M."/>
            <person name="Pursley I."/>
            <person name="Horton D.L."/>
            <person name="Alikhan N.-F."/>
            <person name="Baker D."/>
            <person name="Gharbi K."/>
            <person name="Hall N."/>
            <person name="Watson M."/>
            <person name="Adriaenssens E.M."/>
            <person name="Foster-Nyarko E."/>
            <person name="Jarju S."/>
            <person name="Secka A."/>
            <person name="Antonio M."/>
            <person name="Oren A."/>
            <person name="Chaudhuri R."/>
            <person name="La Ragione R.M."/>
            <person name="Hildebrand F."/>
            <person name="Pallen M.J."/>
        </authorList>
    </citation>
    <scope>NUCLEOTIDE SEQUENCE [LARGE SCALE GENOMIC DNA]</scope>
    <source>
        <strain evidence="2 3">Sa4CUA7</strain>
    </source>
</reference>
<dbReference type="RefSeq" id="WP_191719261.1">
    <property type="nucleotide sequence ID" value="NZ_JACSQP010000005.1"/>
</dbReference>
<sequence>MRLRPRPIGSGRCDDDAGSTLVSMLIVMLVLSIGGLVLSSIVVNTSAMLVEGRESVQSRAAADAGLAEVVARGQRGEDICSAASYVSTVAPRFTVEVLCDSSRVLLRSAGRGADGGSTVTEATYQRNLSTQSLKGAVISASGSLNVSSINITAPAIDGDIVLDSGDFDCNNSMEIFGDLIVRDGAVNLSNQCRIHGDVIASRSVQIQNNAVGVDGDVHAMGDFTLTTSATIGGSVYTRGKATVNSGGRVVGSVTAVGDAAIGGPTTHLGGGVWAGGAVSVNAATVSGSVTAAGSGDADFFNSTTGSVRVAGKISQMQGARINGDVTSSRPGVAHSIAPGTTITGSLTLAGTYSTWSSGPTVHGTVRQNVGGLVAPTAPTVDTPWALTPGAFEWVDLAFPATGWPGYTRIATPGCDYQNSPADRAMINALTAPTIVDARTCSTLKLYDVAFAVKTNVTFLVSSVQAQKLKVTSADGAPHAFNIITPDGTPDHTPTCAPVSGFATPGTIDIGDVVMDARITGLAYSPCTVHIGQSTGGGRWNGQVYAGKVTWGGNSSPRMQLDYREVTVPGFAVAGGGGGGGAGGAASVLGDLIRLRDT</sequence>
<gene>
    <name evidence="2" type="ORF">H9651_10590</name>
</gene>
<comment type="caution">
    <text evidence="2">The sequence shown here is derived from an EMBL/GenBank/DDBJ whole genome shotgun (WGS) entry which is preliminary data.</text>
</comment>
<dbReference type="EMBL" id="JACSQP010000005">
    <property type="protein sequence ID" value="MBD7958087.1"/>
    <property type="molecule type" value="Genomic_DNA"/>
</dbReference>
<organism evidence="2 3">
    <name type="scientific">Microbacterium pullorum</name>
    <dbReference type="NCBI Taxonomy" id="2762236"/>
    <lineage>
        <taxon>Bacteria</taxon>
        <taxon>Bacillati</taxon>
        <taxon>Actinomycetota</taxon>
        <taxon>Actinomycetes</taxon>
        <taxon>Micrococcales</taxon>
        <taxon>Microbacteriaceae</taxon>
        <taxon>Microbacterium</taxon>
    </lineage>
</organism>
<evidence type="ECO:0000313" key="3">
    <source>
        <dbReference type="Proteomes" id="UP000648352"/>
    </source>
</evidence>
<feature type="transmembrane region" description="Helical" evidence="1">
    <location>
        <begin position="21"/>
        <end position="43"/>
    </location>
</feature>
<dbReference type="Proteomes" id="UP000648352">
    <property type="component" value="Unassembled WGS sequence"/>
</dbReference>
<evidence type="ECO:0008006" key="4">
    <source>
        <dbReference type="Google" id="ProtNLM"/>
    </source>
</evidence>
<keyword evidence="1" id="KW-0472">Membrane</keyword>
<evidence type="ECO:0000313" key="2">
    <source>
        <dbReference type="EMBL" id="MBD7958087.1"/>
    </source>
</evidence>
<keyword evidence="1" id="KW-0812">Transmembrane</keyword>
<evidence type="ECO:0000256" key="1">
    <source>
        <dbReference type="SAM" id="Phobius"/>
    </source>
</evidence>
<protein>
    <recommendedName>
        <fullName evidence="4">Flp pilus-assembly TadG-like N-terminal domain-containing protein</fullName>
    </recommendedName>
</protein>
<keyword evidence="1" id="KW-1133">Transmembrane helix</keyword>